<protein>
    <submittedName>
        <fullName evidence="2">Uncharacterized protein</fullName>
    </submittedName>
</protein>
<keyword evidence="3" id="KW-1185">Reference proteome</keyword>
<dbReference type="Proteomes" id="UP000335636">
    <property type="component" value="Unassembled WGS sequence"/>
</dbReference>
<dbReference type="AlphaFoldDB" id="A0A5E4D5F3"/>
<feature type="region of interest" description="Disordered" evidence="1">
    <location>
        <begin position="94"/>
        <end position="156"/>
    </location>
</feature>
<accession>A0A5E4D5F3</accession>
<evidence type="ECO:0000313" key="2">
    <source>
        <dbReference type="EMBL" id="VTJ88381.1"/>
    </source>
</evidence>
<feature type="region of interest" description="Disordered" evidence="1">
    <location>
        <begin position="241"/>
        <end position="298"/>
    </location>
</feature>
<evidence type="ECO:0000256" key="1">
    <source>
        <dbReference type="SAM" id="MobiDB-lite"/>
    </source>
</evidence>
<reference evidence="2" key="1">
    <citation type="submission" date="2019-04" db="EMBL/GenBank/DDBJ databases">
        <authorList>
            <person name="Alioto T."/>
            <person name="Alioto T."/>
        </authorList>
    </citation>
    <scope>NUCLEOTIDE SEQUENCE [LARGE SCALE GENOMIC DNA]</scope>
</reference>
<feature type="compositionally biased region" description="Pro residues" evidence="1">
    <location>
        <begin position="143"/>
        <end position="152"/>
    </location>
</feature>
<organism evidence="2 3">
    <name type="scientific">Marmota monax</name>
    <name type="common">Woodchuck</name>
    <dbReference type="NCBI Taxonomy" id="9995"/>
    <lineage>
        <taxon>Eukaryota</taxon>
        <taxon>Metazoa</taxon>
        <taxon>Chordata</taxon>
        <taxon>Craniata</taxon>
        <taxon>Vertebrata</taxon>
        <taxon>Euteleostomi</taxon>
        <taxon>Mammalia</taxon>
        <taxon>Eutheria</taxon>
        <taxon>Euarchontoglires</taxon>
        <taxon>Glires</taxon>
        <taxon>Rodentia</taxon>
        <taxon>Sciuromorpha</taxon>
        <taxon>Sciuridae</taxon>
        <taxon>Xerinae</taxon>
        <taxon>Marmotini</taxon>
        <taxon>Marmota</taxon>
    </lineage>
</organism>
<feature type="compositionally biased region" description="Pro residues" evidence="1">
    <location>
        <begin position="35"/>
        <end position="48"/>
    </location>
</feature>
<comment type="caution">
    <text evidence="2">The sequence shown here is derived from an EMBL/GenBank/DDBJ whole genome shotgun (WGS) entry which is preliminary data.</text>
</comment>
<dbReference type="EMBL" id="CABDUW010002931">
    <property type="protein sequence ID" value="VTJ88381.1"/>
    <property type="molecule type" value="Genomic_DNA"/>
</dbReference>
<feature type="region of interest" description="Disordered" evidence="1">
    <location>
        <begin position="22"/>
        <end position="58"/>
    </location>
</feature>
<evidence type="ECO:0000313" key="3">
    <source>
        <dbReference type="Proteomes" id="UP000335636"/>
    </source>
</evidence>
<feature type="compositionally biased region" description="Low complexity" evidence="1">
    <location>
        <begin position="117"/>
        <end position="127"/>
    </location>
</feature>
<sequence length="298" mass="31089">MPAGPVTQKPPSQGRVEALIRAEFPPQISRAPAFPQSPRPSRPIPSPPGAGSHREPAFSAAGLAERAVRVASAVWRRKCGLIIDPRLLSSNALSDSAGARRGRGGGRLPSSRRRAPSRSYPSPRLSPIPHAGPRFPCRLGLPSRPPPAPPPHPRPDVAPRVIFIRNIPKSVPLAQAEPGAALALISWPRLLPSERAGGGGCGGGVGGWGGWEGVQAAPVRPGRAVPEQQGDHAVCGGVQALGSPARPPSRLMLRVGAHPARGDPAGQRSRAGGWSPSLRSRRSSEVKVSRGSTGRSER</sequence>
<proteinExistence type="predicted"/>
<name>A0A5E4D5F3_MARMO</name>
<feature type="compositionally biased region" description="Basic residues" evidence="1">
    <location>
        <begin position="100"/>
        <end position="116"/>
    </location>
</feature>
<gene>
    <name evidence="2" type="ORF">MONAX_5E001565</name>
</gene>